<comment type="caution">
    <text evidence="3">The sequence shown here is derived from an EMBL/GenBank/DDBJ whole genome shotgun (WGS) entry which is preliminary data.</text>
</comment>
<keyword evidence="3" id="KW-0808">Transferase</keyword>
<dbReference type="Gene3D" id="3.40.50.2000">
    <property type="entry name" value="Glycogen Phosphorylase B"/>
    <property type="match status" value="2"/>
</dbReference>
<name>A0A1Y2JZV6_9PROT</name>
<proteinExistence type="predicted"/>
<sequence length="396" mass="43497">MPQSSDTEGDILIVTREIPPIGGGAGNVAWDLAKGYAELGRGVDILTMGYGDLPATEQRDGVTVHRVDCARRQADSSYMREMLRFVLNGPATLKKLAAQRAASGKPPYAAIHAHAIIPDGLLALLAGRMHNAPVIVTAHGSDVPGYNPTYFLRAHQLLKPVWMAAMRRYASVVTPSCYLRGLIHQRMPNAEVMVIPYGIDPQMFSPPGERNDAFLIASRLVERKNFQLFFDALSRIDAPQTVHVVGEGPMLERLKQMAASMPQHEITFHGWLANRSEPWRALYESCRYLIFPSERENFPVSLMEAQLAGMTVLASDIPGNREVMGDAALYFPELSAEGIETTLRAVLNGDLDAAAYVAAQEGRARMIHQFSRIAIAKRYLALFDRLAAGESAQEAA</sequence>
<keyword evidence="4" id="KW-1185">Reference proteome</keyword>
<feature type="domain" description="Glycosyl transferase family 1" evidence="1">
    <location>
        <begin position="210"/>
        <end position="350"/>
    </location>
</feature>
<evidence type="ECO:0000259" key="2">
    <source>
        <dbReference type="Pfam" id="PF13579"/>
    </source>
</evidence>
<dbReference type="SUPFAM" id="SSF53756">
    <property type="entry name" value="UDP-Glycosyltransferase/glycogen phosphorylase"/>
    <property type="match status" value="1"/>
</dbReference>
<feature type="domain" description="Glycosyltransferase subfamily 4-like N-terminal" evidence="2">
    <location>
        <begin position="23"/>
        <end position="198"/>
    </location>
</feature>
<evidence type="ECO:0000259" key="1">
    <source>
        <dbReference type="Pfam" id="PF00534"/>
    </source>
</evidence>
<dbReference type="EMBL" id="LVJN01000021">
    <property type="protein sequence ID" value="OSM00074.1"/>
    <property type="molecule type" value="Genomic_DNA"/>
</dbReference>
<dbReference type="Proteomes" id="UP000194003">
    <property type="component" value="Unassembled WGS sequence"/>
</dbReference>
<evidence type="ECO:0000313" key="3">
    <source>
        <dbReference type="EMBL" id="OSM00074.1"/>
    </source>
</evidence>
<dbReference type="PANTHER" id="PTHR45947">
    <property type="entry name" value="SULFOQUINOVOSYL TRANSFERASE SQD2"/>
    <property type="match status" value="1"/>
</dbReference>
<dbReference type="Pfam" id="PF13579">
    <property type="entry name" value="Glyco_trans_4_4"/>
    <property type="match status" value="1"/>
</dbReference>
<dbReference type="CDD" id="cd03801">
    <property type="entry name" value="GT4_PimA-like"/>
    <property type="match status" value="1"/>
</dbReference>
<dbReference type="RefSeq" id="WP_085446278.1">
    <property type="nucleotide sequence ID" value="NZ_LVJN01000021.1"/>
</dbReference>
<dbReference type="InterPro" id="IPR050194">
    <property type="entry name" value="Glycosyltransferase_grp1"/>
</dbReference>
<dbReference type="OrthoDB" id="258796at2"/>
<dbReference type="InterPro" id="IPR001296">
    <property type="entry name" value="Glyco_trans_1"/>
</dbReference>
<reference evidence="3 4" key="1">
    <citation type="journal article" date="2016" name="BMC Genomics">
        <title>Combined genomic and structural analyses of a cultured magnetotactic bacterium reveals its niche adaptation to a dynamic environment.</title>
        <authorList>
            <person name="Araujo A.C."/>
            <person name="Morillo V."/>
            <person name="Cypriano J."/>
            <person name="Teixeira L.C."/>
            <person name="Leao P."/>
            <person name="Lyra S."/>
            <person name="Almeida L.G."/>
            <person name="Bazylinski D.A."/>
            <person name="Vasconcellos A.T."/>
            <person name="Abreu F."/>
            <person name="Lins U."/>
        </authorList>
    </citation>
    <scope>NUCLEOTIDE SEQUENCE [LARGE SCALE GENOMIC DNA]</scope>
    <source>
        <strain evidence="3 4">IT-1</strain>
    </source>
</reference>
<protein>
    <submittedName>
        <fullName evidence="3">Putative group 1 glycosyl transferase</fullName>
    </submittedName>
</protein>
<dbReference type="GO" id="GO:0016757">
    <property type="term" value="F:glycosyltransferase activity"/>
    <property type="evidence" value="ECO:0007669"/>
    <property type="project" value="InterPro"/>
</dbReference>
<dbReference type="STRING" id="1434232.MAIT1_00495"/>
<dbReference type="Pfam" id="PF00534">
    <property type="entry name" value="Glycos_transf_1"/>
    <property type="match status" value="1"/>
</dbReference>
<organism evidence="3 4">
    <name type="scientific">Magnetofaba australis IT-1</name>
    <dbReference type="NCBI Taxonomy" id="1434232"/>
    <lineage>
        <taxon>Bacteria</taxon>
        <taxon>Pseudomonadati</taxon>
        <taxon>Pseudomonadota</taxon>
        <taxon>Magnetococcia</taxon>
        <taxon>Magnetococcales</taxon>
        <taxon>Magnetococcaceae</taxon>
        <taxon>Magnetofaba</taxon>
    </lineage>
</organism>
<gene>
    <name evidence="3" type="ORF">MAIT1_00495</name>
</gene>
<evidence type="ECO:0000313" key="4">
    <source>
        <dbReference type="Proteomes" id="UP000194003"/>
    </source>
</evidence>
<accession>A0A1Y2JZV6</accession>
<dbReference type="InterPro" id="IPR028098">
    <property type="entry name" value="Glyco_trans_4-like_N"/>
</dbReference>
<dbReference type="PANTHER" id="PTHR45947:SF3">
    <property type="entry name" value="SULFOQUINOVOSYL TRANSFERASE SQD2"/>
    <property type="match status" value="1"/>
</dbReference>
<dbReference type="AlphaFoldDB" id="A0A1Y2JZV6"/>